<proteinExistence type="predicted"/>
<name>A0A8C5WCP3_9ANUR</name>
<dbReference type="InterPro" id="IPR000477">
    <property type="entry name" value="RT_dom"/>
</dbReference>
<accession>A0A8C5WCP3</accession>
<dbReference type="Gene3D" id="3.60.10.10">
    <property type="entry name" value="Endonuclease/exonuclease/phosphatase"/>
    <property type="match status" value="1"/>
</dbReference>
<keyword evidence="1" id="KW-0175">Coiled coil</keyword>
<dbReference type="CDD" id="cd09076">
    <property type="entry name" value="L1-EN"/>
    <property type="match status" value="1"/>
</dbReference>
<dbReference type="GO" id="GO:0003824">
    <property type="term" value="F:catalytic activity"/>
    <property type="evidence" value="ECO:0007669"/>
    <property type="project" value="InterPro"/>
</dbReference>
<dbReference type="InterPro" id="IPR005135">
    <property type="entry name" value="Endo/exonuclease/phosphatase"/>
</dbReference>
<feature type="coiled-coil region" evidence="1">
    <location>
        <begin position="320"/>
        <end position="347"/>
    </location>
</feature>
<dbReference type="SUPFAM" id="SSF56219">
    <property type="entry name" value="DNase I-like"/>
    <property type="match status" value="1"/>
</dbReference>
<dbReference type="InterPro" id="IPR043502">
    <property type="entry name" value="DNA/RNA_pol_sf"/>
</dbReference>
<dbReference type="PROSITE" id="PS50878">
    <property type="entry name" value="RT_POL"/>
    <property type="match status" value="1"/>
</dbReference>
<reference evidence="3" key="2">
    <citation type="submission" date="2025-09" db="UniProtKB">
        <authorList>
            <consortium name="Ensembl"/>
        </authorList>
    </citation>
    <scope>IDENTIFICATION</scope>
</reference>
<dbReference type="CDD" id="cd01650">
    <property type="entry name" value="RT_nLTR_like"/>
    <property type="match status" value="1"/>
</dbReference>
<evidence type="ECO:0000259" key="2">
    <source>
        <dbReference type="PROSITE" id="PS50878"/>
    </source>
</evidence>
<feature type="domain" description="Reverse transcriptase" evidence="2">
    <location>
        <begin position="518"/>
        <end position="792"/>
    </location>
</feature>
<evidence type="ECO:0000313" key="3">
    <source>
        <dbReference type="Ensembl" id="ENSLLEP00000028393.1"/>
    </source>
</evidence>
<dbReference type="SUPFAM" id="SSF56672">
    <property type="entry name" value="DNA/RNA polymerases"/>
    <property type="match status" value="1"/>
</dbReference>
<dbReference type="Ensembl" id="ENSLLET00000029502.1">
    <property type="protein sequence ID" value="ENSLLEP00000028393.1"/>
    <property type="gene ID" value="ENSLLEG00000018057.1"/>
</dbReference>
<evidence type="ECO:0000313" key="4">
    <source>
        <dbReference type="Proteomes" id="UP000694569"/>
    </source>
</evidence>
<dbReference type="Pfam" id="PF03372">
    <property type="entry name" value="Exo_endo_phos"/>
    <property type="match status" value="1"/>
</dbReference>
<dbReference type="GeneTree" id="ENSGT00940000165023"/>
<sequence>MSGPGPGGGLGSLALVDLKIISYNVRGLNKPEKRRRLLRDLAFLRASVAFIQETHFCSAAPPSLRDRRFPMGYFDNTPDSKSRGTAILFAASVSFEPTETYTAGDGRCVFVKGKMGGASYTFANVYLPNTKQHLYLAKSLRALESFAEGTLILGGDFNIPLSPAEDSSSSHHRTPRRTLAQIYRALRSLRLIDVWRALNPSTRDYTYYSTVHRTHSRLDYLFVPQYDLPLVRTSEILATTWSDHAPVVLTMSSPLLRPRERTWQLNTSLLSDPVLIETVGSLLKEYFRDHENSEVPLPTIWEAHKAVVRGHLISASARRVKAYREEMEALHSAVRKLEREHQTAGEDSDVYPRLLHARTQLANALNPQLQRAILRTKCYFALHEDKPGRLLARLLKKQRQRSYIPEILTSSGQTTPNPNLIAKTFRDFYSALYHSAEESSPRIPPGIQDYVTSRTPYRLKQAQRELLQLPVTAEEIAAALKRQKPGTAPGPDGLPAIYYNYKYFGTTLIPRMVETFNALLDDGSLHPHTLSATIVVLLKPGKDPRSCASYRPISLLNNDLKIFATVLAQRLHPVLSQLVRRDQVGFIPNREARDGTIRTLNVMHQALTSATPTLLLSTDAEKAFDRVSWPFLFTTLRAMNMPPGFIRWIEALYSEPNARVRTNGVLSDTFQIRNGTRQGCPLSPLLFALSLEPFLESIRLNPSITGMKGKSGIHKVSAYADDLLFYVTNPLASLPEIVEEFRKYEALSNLKLNMDKSEILNLNVTGVAERVPRRMHPFVWCSSKMKYLGLWLTTLPQDLYRENFTPLWAEITRDLAEWKSTKVSWLGKISIIKMNALPRLLYLFQTLPIYVPPAFFRMVRTDCSRFIWSAMRARIDFRTLTRPKASGGLAVPDFQLYYQAAHLLRVVEWTMGGRQALWQDLECGSTPHPTRALPWIAPDRRCPRVHRQPFVGATMGVWRTAIRRYALSSYPSPMLPLADNPDFAAGVLPRIHHRLERSNSPRALHFIAGQTLRPPWEGPANGEPPTPLERFNFAQISHYLLSLPARHSLLRTLTPFENLCMAKLPLKHGISSIYRLLQTAQPQTAPLFEHKWDQMLDIMISDDQWRDTYELAHRGSSQARLQSNSYKVITQWYCTPALLFRIGLRATQECWRCGDAVGTYLHIWWDCRMLTPYWTRIRDTVAEVTDLDLPLAPGTFLLTHTPCSVQSLKKSVALPMLMTARSLVAGAWGSTSAPAYSEWLARMEEVRTLEDLGARVGGKIEKHLRKWYHWCAYLPTASCRNRAA</sequence>
<keyword evidence="4" id="KW-1185">Reference proteome</keyword>
<evidence type="ECO:0000256" key="1">
    <source>
        <dbReference type="SAM" id="Coils"/>
    </source>
</evidence>
<dbReference type="PANTHER" id="PTHR31635:SF196">
    <property type="entry name" value="REVERSE TRANSCRIPTASE DOMAIN-CONTAINING PROTEIN-RELATED"/>
    <property type="match status" value="1"/>
</dbReference>
<dbReference type="Pfam" id="PF00078">
    <property type="entry name" value="RVT_1"/>
    <property type="match status" value="1"/>
</dbReference>
<organism evidence="3 4">
    <name type="scientific">Leptobrachium leishanense</name>
    <name type="common">Leishan spiny toad</name>
    <dbReference type="NCBI Taxonomy" id="445787"/>
    <lineage>
        <taxon>Eukaryota</taxon>
        <taxon>Metazoa</taxon>
        <taxon>Chordata</taxon>
        <taxon>Craniata</taxon>
        <taxon>Vertebrata</taxon>
        <taxon>Euteleostomi</taxon>
        <taxon>Amphibia</taxon>
        <taxon>Batrachia</taxon>
        <taxon>Anura</taxon>
        <taxon>Pelobatoidea</taxon>
        <taxon>Megophryidae</taxon>
        <taxon>Leptobrachium</taxon>
    </lineage>
</organism>
<dbReference type="PANTHER" id="PTHR31635">
    <property type="entry name" value="REVERSE TRANSCRIPTASE DOMAIN-CONTAINING PROTEIN-RELATED"/>
    <property type="match status" value="1"/>
</dbReference>
<reference evidence="3" key="1">
    <citation type="submission" date="2025-08" db="UniProtKB">
        <authorList>
            <consortium name="Ensembl"/>
        </authorList>
    </citation>
    <scope>IDENTIFICATION</scope>
</reference>
<dbReference type="InterPro" id="IPR036691">
    <property type="entry name" value="Endo/exonu/phosph_ase_sf"/>
</dbReference>
<protein>
    <recommendedName>
        <fullName evidence="2">Reverse transcriptase domain-containing protein</fullName>
    </recommendedName>
</protein>
<dbReference type="Proteomes" id="UP000694569">
    <property type="component" value="Unplaced"/>
</dbReference>